<name>A0A6G3ZU29_9BACL</name>
<keyword evidence="2" id="KW-1133">Transmembrane helix</keyword>
<keyword evidence="2" id="KW-0472">Membrane</keyword>
<evidence type="ECO:0000313" key="3">
    <source>
        <dbReference type="EMBL" id="NEW05570.1"/>
    </source>
</evidence>
<dbReference type="RefSeq" id="WP_163942545.1">
    <property type="nucleotide sequence ID" value="NZ_JAAIKC010000001.1"/>
</dbReference>
<feature type="transmembrane region" description="Helical" evidence="2">
    <location>
        <begin position="37"/>
        <end position="60"/>
    </location>
</feature>
<organism evidence="3">
    <name type="scientific">Paenibacillus sp. SYP-B3998</name>
    <dbReference type="NCBI Taxonomy" id="2678564"/>
    <lineage>
        <taxon>Bacteria</taxon>
        <taxon>Bacillati</taxon>
        <taxon>Bacillota</taxon>
        <taxon>Bacilli</taxon>
        <taxon>Bacillales</taxon>
        <taxon>Paenibacillaceae</taxon>
        <taxon>Paenibacillus</taxon>
    </lineage>
</organism>
<comment type="caution">
    <text evidence="3">The sequence shown here is derived from an EMBL/GenBank/DDBJ whole genome shotgun (WGS) entry which is preliminary data.</text>
</comment>
<protein>
    <submittedName>
        <fullName evidence="3">Uncharacterized protein</fullName>
    </submittedName>
</protein>
<evidence type="ECO:0000256" key="2">
    <source>
        <dbReference type="SAM" id="Phobius"/>
    </source>
</evidence>
<dbReference type="EMBL" id="JAAIKC010000001">
    <property type="protein sequence ID" value="NEW05570.1"/>
    <property type="molecule type" value="Genomic_DNA"/>
</dbReference>
<proteinExistence type="predicted"/>
<keyword evidence="2" id="KW-0812">Transmembrane</keyword>
<feature type="region of interest" description="Disordered" evidence="1">
    <location>
        <begin position="103"/>
        <end position="144"/>
    </location>
</feature>
<evidence type="ECO:0000256" key="1">
    <source>
        <dbReference type="SAM" id="MobiDB-lite"/>
    </source>
</evidence>
<gene>
    <name evidence="3" type="ORF">GK047_05995</name>
</gene>
<sequence length="144" mass="15927">MIGTIRINLIVAALAGLFTFALSIANNLLLTTCLKSLYSFVILFVLTFGFRWVLGVMTGFDHREGKQSLDNYEVNDAVGQTLDMTTPDDEDAATREMLKANLDPNHSKHAAETQFSPLNPPKLVTKNNLDPEQLAGALRRMSED</sequence>
<reference evidence="3" key="1">
    <citation type="submission" date="2020-02" db="EMBL/GenBank/DDBJ databases">
        <authorList>
            <person name="Shen X.-R."/>
            <person name="Zhang Y.-X."/>
        </authorList>
    </citation>
    <scope>NUCLEOTIDE SEQUENCE</scope>
    <source>
        <strain evidence="3">SYP-B3998</strain>
    </source>
</reference>
<accession>A0A6G3ZU29</accession>
<dbReference type="AlphaFoldDB" id="A0A6G3ZU29"/>
<feature type="transmembrane region" description="Helical" evidence="2">
    <location>
        <begin position="7"/>
        <end position="25"/>
    </location>
</feature>